<evidence type="ECO:0000256" key="1">
    <source>
        <dbReference type="ARBA" id="ARBA00022977"/>
    </source>
</evidence>
<dbReference type="InterPro" id="IPR016188">
    <property type="entry name" value="PurM-like_N"/>
</dbReference>
<feature type="binding site" evidence="2">
    <location>
        <position position="31"/>
    </location>
    <ligand>
        <name>Mg(2+)</name>
        <dbReference type="ChEBI" id="CHEBI:18420"/>
        <label>2</label>
    </ligand>
</feature>
<dbReference type="EC" id="2.7.4.16" evidence="2"/>
<gene>
    <name evidence="2 3" type="primary">thiL</name>
    <name evidence="3" type="ORF">CPIN18021_0671</name>
</gene>
<dbReference type="KEGG" id="cpin:CPIN18020_0667"/>
<sequence>MDKEAFAISCFNNEFIGDDGAVVGNFVYAKDLFVEGTHFLKHWLSLEQIGYKSMTVNISDIIVMNALPKYALLGLGIPKNTSSDDIKSISNGINIACKEYGVKIIGGDTIASDKIFISLTLIGELKNKPIFRKNLQTNDFLAFTGSLGDSLKGLRALLNKGSISKKSRFVKPMLKDKFFYKASKFINSSMDISDGLGLDLEKLCLASRKGVKFIKKLNTLQIKSGEEYEILFSFSAKNLKKIRQISKQTRTKITIFAKATKGRYKSNARKHHF</sequence>
<evidence type="ECO:0000256" key="2">
    <source>
        <dbReference type="HAMAP-Rule" id="MF_02128"/>
    </source>
</evidence>
<dbReference type="GO" id="GO:0009229">
    <property type="term" value="P:thiamine diphosphate biosynthetic process"/>
    <property type="evidence" value="ECO:0007669"/>
    <property type="project" value="UniProtKB-UniRule"/>
</dbReference>
<dbReference type="PANTHER" id="PTHR30270">
    <property type="entry name" value="THIAMINE-MONOPHOSPHATE KINASE"/>
    <property type="match status" value="1"/>
</dbReference>
<name>A0A1S6U6W1_9BACT</name>
<keyword evidence="2" id="KW-0547">Nucleotide-binding</keyword>
<comment type="function">
    <text evidence="2">Catalyzes the ATP-dependent phosphorylation of thiamine-monophosphate (TMP) to form thiamine-pyrophosphate (TPP), the active form of vitamin B1.</text>
</comment>
<keyword evidence="1 2" id="KW-0784">Thiamine biosynthesis</keyword>
<comment type="pathway">
    <text evidence="2">Cofactor biosynthesis; thiamine diphosphate biosynthesis; thiamine diphosphate from thiamine phosphate: step 1/1.</text>
</comment>
<dbReference type="GO" id="GO:0009030">
    <property type="term" value="F:thiamine-phosphate kinase activity"/>
    <property type="evidence" value="ECO:0007669"/>
    <property type="project" value="UniProtKB-UniRule"/>
</dbReference>
<feature type="binding site" evidence="2">
    <location>
        <position position="193"/>
    </location>
    <ligand>
        <name>ATP</name>
        <dbReference type="ChEBI" id="CHEBI:30616"/>
    </ligand>
</feature>
<dbReference type="GO" id="GO:0009228">
    <property type="term" value="P:thiamine biosynthetic process"/>
    <property type="evidence" value="ECO:0007669"/>
    <property type="project" value="UniProtKB-KW"/>
</dbReference>
<feature type="binding site" evidence="2">
    <location>
        <begin position="107"/>
        <end position="108"/>
    </location>
    <ligand>
        <name>ATP</name>
        <dbReference type="ChEBI" id="CHEBI:30616"/>
    </ligand>
</feature>
<feature type="binding site" evidence="2">
    <location>
        <position position="19"/>
    </location>
    <ligand>
        <name>Mg(2+)</name>
        <dbReference type="ChEBI" id="CHEBI:18420"/>
        <label>4</label>
    </ligand>
</feature>
<organism evidence="3 4">
    <name type="scientific">Campylobacter pinnipediorum subsp. caledonicus</name>
    <dbReference type="NCBI Taxonomy" id="1874362"/>
    <lineage>
        <taxon>Bacteria</taxon>
        <taxon>Pseudomonadati</taxon>
        <taxon>Campylobacterota</taxon>
        <taxon>Epsilonproteobacteria</taxon>
        <taxon>Campylobacterales</taxon>
        <taxon>Campylobacteraceae</taxon>
        <taxon>Campylobacter</taxon>
    </lineage>
</organism>
<keyword evidence="2 3" id="KW-0418">Kinase</keyword>
<keyword evidence="2 3" id="KW-0808">Transferase</keyword>
<proteinExistence type="inferred from homology"/>
<feature type="binding site" evidence="2">
    <location>
        <position position="60"/>
    </location>
    <ligand>
        <name>Mg(2+)</name>
        <dbReference type="ChEBI" id="CHEBI:18420"/>
        <label>3</label>
    </ligand>
</feature>
<dbReference type="SUPFAM" id="SSF55326">
    <property type="entry name" value="PurM N-terminal domain-like"/>
    <property type="match status" value="1"/>
</dbReference>
<keyword evidence="2" id="KW-0460">Magnesium</keyword>
<comment type="miscellaneous">
    <text evidence="2">Reaction mechanism of ThiL seems to utilize a direct, inline transfer of the gamma-phosphate of ATP to TMP rather than a phosphorylated enzyme intermediate.</text>
</comment>
<feature type="binding site" evidence="2">
    <location>
        <position position="108"/>
    </location>
    <ligand>
        <name>Mg(2+)</name>
        <dbReference type="ChEBI" id="CHEBI:18420"/>
        <label>1</label>
    </ligand>
</feature>
<evidence type="ECO:0000313" key="4">
    <source>
        <dbReference type="Proteomes" id="UP000190868"/>
    </source>
</evidence>
<reference evidence="4" key="1">
    <citation type="submission" date="2016-09" db="EMBL/GenBank/DDBJ databases">
        <title>Comparative genomics of the Campylobacter concisus group.</title>
        <authorList>
            <person name="Miller W.G."/>
            <person name="Yee E."/>
            <person name="Chapman M.H."/>
            <person name="Huynh S."/>
            <person name="Bono J.L."/>
            <person name="On S.L.W."/>
            <person name="StLeger J."/>
            <person name="Foster G."/>
            <person name="Parker C.T."/>
        </authorList>
    </citation>
    <scope>NUCLEOTIDE SEQUENCE [LARGE SCALE GENOMIC DNA]</scope>
    <source>
        <strain evidence="4">RM18021</strain>
    </source>
</reference>
<dbReference type="GO" id="GO:0000287">
    <property type="term" value="F:magnesium ion binding"/>
    <property type="evidence" value="ECO:0007669"/>
    <property type="project" value="UniProtKB-UniRule"/>
</dbReference>
<dbReference type="EMBL" id="CP017258">
    <property type="protein sequence ID" value="AQW87486.1"/>
    <property type="molecule type" value="Genomic_DNA"/>
</dbReference>
<keyword evidence="4" id="KW-1185">Reference proteome</keyword>
<evidence type="ECO:0000313" key="3">
    <source>
        <dbReference type="EMBL" id="AQW87486.1"/>
    </source>
</evidence>
<keyword evidence="2" id="KW-0479">Metal-binding</keyword>
<dbReference type="InterPro" id="IPR006283">
    <property type="entry name" value="ThiL-like"/>
</dbReference>
<feature type="binding site" evidence="2">
    <location>
        <position position="31"/>
    </location>
    <ligand>
        <name>Mg(2+)</name>
        <dbReference type="ChEBI" id="CHEBI:18420"/>
        <label>1</label>
    </ligand>
</feature>
<dbReference type="InterPro" id="IPR036676">
    <property type="entry name" value="PurM-like_C_sf"/>
</dbReference>
<feature type="binding site" evidence="2">
    <location>
        <position position="60"/>
    </location>
    <ligand>
        <name>Mg(2+)</name>
        <dbReference type="ChEBI" id="CHEBI:18420"/>
        <label>2</label>
    </ligand>
</feature>
<dbReference type="UniPathway" id="UPA00060">
    <property type="reaction ID" value="UER00142"/>
</dbReference>
<dbReference type="GO" id="GO:0005524">
    <property type="term" value="F:ATP binding"/>
    <property type="evidence" value="ECO:0007669"/>
    <property type="project" value="UniProtKB-UniRule"/>
</dbReference>
<feature type="binding site" evidence="2">
    <location>
        <position position="38"/>
    </location>
    <ligand>
        <name>substrate</name>
    </ligand>
</feature>
<dbReference type="SUPFAM" id="SSF56042">
    <property type="entry name" value="PurM C-terminal domain-like"/>
    <property type="match status" value="1"/>
</dbReference>
<dbReference type="NCBIfam" id="NF004354">
    <property type="entry name" value="PRK05731.2-3"/>
    <property type="match status" value="1"/>
</dbReference>
<dbReference type="GeneID" id="56566304"/>
<keyword evidence="2" id="KW-0067">ATP-binding</keyword>
<protein>
    <recommendedName>
        <fullName evidence="2">Thiamine-monophosphate kinase</fullName>
        <shortName evidence="2">TMP kinase</shortName>
        <shortName evidence="2">Thiamine-phosphate kinase</shortName>
        <ecNumber evidence="2">2.7.4.16</ecNumber>
    </recommendedName>
</protein>
<dbReference type="Proteomes" id="UP000190868">
    <property type="component" value="Chromosome"/>
</dbReference>
<dbReference type="PANTHER" id="PTHR30270:SF0">
    <property type="entry name" value="THIAMINE-MONOPHOSPHATE KINASE"/>
    <property type="match status" value="1"/>
</dbReference>
<feature type="binding site" evidence="2">
    <location>
        <position position="19"/>
    </location>
    <ligand>
        <name>Mg(2+)</name>
        <dbReference type="ChEBI" id="CHEBI:18420"/>
        <label>3</label>
    </ligand>
</feature>
<feature type="binding site" evidence="2">
    <location>
        <position position="60"/>
    </location>
    <ligand>
        <name>Mg(2+)</name>
        <dbReference type="ChEBI" id="CHEBI:18420"/>
        <label>4</label>
    </ligand>
</feature>
<feature type="binding site" evidence="2">
    <location>
        <position position="226"/>
    </location>
    <ligand>
        <name>substrate</name>
    </ligand>
</feature>
<comment type="similarity">
    <text evidence="2">Belongs to the thiamine-monophosphate kinase family.</text>
</comment>
<feature type="binding site" evidence="2">
    <location>
        <position position="191"/>
    </location>
    <ligand>
        <name>Mg(2+)</name>
        <dbReference type="ChEBI" id="CHEBI:18420"/>
        <label>3</label>
    </ligand>
</feature>
<comment type="caution">
    <text evidence="2">Lacks conserved residue(s) required for the propagation of feature annotation.</text>
</comment>
<dbReference type="AlphaFoldDB" id="A0A1S6U6W1"/>
<dbReference type="Pfam" id="PF00586">
    <property type="entry name" value="AIRS"/>
    <property type="match status" value="1"/>
</dbReference>
<feature type="binding site" evidence="2">
    <location>
        <position position="132"/>
    </location>
    <ligand>
        <name>ATP</name>
        <dbReference type="ChEBI" id="CHEBI:30616"/>
    </ligand>
</feature>
<dbReference type="HAMAP" id="MF_02128">
    <property type="entry name" value="TMP_kinase"/>
    <property type="match status" value="1"/>
</dbReference>
<accession>A0A1S6U6W1</accession>
<dbReference type="CDD" id="cd02194">
    <property type="entry name" value="ThiL"/>
    <property type="match status" value="1"/>
</dbReference>
<comment type="catalytic activity">
    <reaction evidence="2">
        <text>thiamine phosphate + ATP = thiamine diphosphate + ADP</text>
        <dbReference type="Rhea" id="RHEA:15913"/>
        <dbReference type="ChEBI" id="CHEBI:30616"/>
        <dbReference type="ChEBI" id="CHEBI:37575"/>
        <dbReference type="ChEBI" id="CHEBI:58937"/>
        <dbReference type="ChEBI" id="CHEBI:456216"/>
        <dbReference type="EC" id="2.7.4.16"/>
    </reaction>
</comment>
<feature type="binding site" evidence="2">
    <location>
        <position position="194"/>
    </location>
    <ligand>
        <name>Mg(2+)</name>
        <dbReference type="ChEBI" id="CHEBI:18420"/>
        <label>5</label>
    </ligand>
</feature>
<dbReference type="InterPro" id="IPR036921">
    <property type="entry name" value="PurM-like_N_sf"/>
</dbReference>
<dbReference type="Gene3D" id="3.90.650.10">
    <property type="entry name" value="PurM-like C-terminal domain"/>
    <property type="match status" value="1"/>
</dbReference>
<dbReference type="Gene3D" id="3.30.1330.10">
    <property type="entry name" value="PurM-like, N-terminal domain"/>
    <property type="match status" value="1"/>
</dbReference>
<dbReference type="RefSeq" id="WP_078423139.1">
    <property type="nucleotide sequence ID" value="NZ_CP017018.1"/>
</dbReference>